<accession>A0A8D0VFT8</accession>
<dbReference type="Ensembl" id="ENSSSCT00030011552.1">
    <property type="protein sequence ID" value="ENSSSCP00030005172.1"/>
    <property type="gene ID" value="ENSSSCG00030008473.1"/>
</dbReference>
<evidence type="ECO:0000313" key="2">
    <source>
        <dbReference type="Proteomes" id="UP000694570"/>
    </source>
</evidence>
<reference evidence="1" key="1">
    <citation type="submission" date="2025-08" db="UniProtKB">
        <authorList>
            <consortium name="Ensembl"/>
        </authorList>
    </citation>
    <scope>IDENTIFICATION</scope>
</reference>
<organism evidence="1 2">
    <name type="scientific">Sus scrofa</name>
    <name type="common">Pig</name>
    <dbReference type="NCBI Taxonomy" id="9823"/>
    <lineage>
        <taxon>Eukaryota</taxon>
        <taxon>Metazoa</taxon>
        <taxon>Chordata</taxon>
        <taxon>Craniata</taxon>
        <taxon>Vertebrata</taxon>
        <taxon>Euteleostomi</taxon>
        <taxon>Mammalia</taxon>
        <taxon>Eutheria</taxon>
        <taxon>Laurasiatheria</taxon>
        <taxon>Artiodactyla</taxon>
        <taxon>Suina</taxon>
        <taxon>Suidae</taxon>
        <taxon>Sus</taxon>
    </lineage>
</organism>
<protein>
    <submittedName>
        <fullName evidence="1">Arylformamidase</fullName>
    </submittedName>
</protein>
<proteinExistence type="predicted"/>
<sequence>MAGRVPTPLASGMDVAGEGCKREAPWKKMSKEELEHQYSPSRWVVRRGPEEALKTYLQMGSHALPFLVFFHGGYWQSGRRCGKEGGEPRWTSSTTWITSKSFGTS</sequence>
<dbReference type="Proteomes" id="UP000694570">
    <property type="component" value="Unplaced"/>
</dbReference>
<dbReference type="AlphaFoldDB" id="A0A8D0VFT8"/>
<name>A0A8D0VFT8_PIG</name>
<evidence type="ECO:0000313" key="1">
    <source>
        <dbReference type="Ensembl" id="ENSSSCP00030005172.1"/>
    </source>
</evidence>